<dbReference type="GO" id="GO:0000271">
    <property type="term" value="P:polysaccharide biosynthetic process"/>
    <property type="evidence" value="ECO:0007669"/>
    <property type="project" value="InterPro"/>
</dbReference>
<proteinExistence type="inferred from homology"/>
<dbReference type="GO" id="GO:0051287">
    <property type="term" value="F:NAD binding"/>
    <property type="evidence" value="ECO:0007669"/>
    <property type="project" value="InterPro"/>
</dbReference>
<reference evidence="3 4" key="1">
    <citation type="submission" date="2016-05" db="EMBL/GenBank/DDBJ databases">
        <title>Single-cell genome of chain-forming Candidatus Thiomargarita nelsonii and comparison to other large sulfur-oxidizing bacteria.</title>
        <authorList>
            <person name="Winkel M."/>
            <person name="Salman V."/>
            <person name="Woyke T."/>
            <person name="Schulz-Vogt H."/>
            <person name="Richter M."/>
            <person name="Flood B."/>
            <person name="Bailey J."/>
            <person name="Amann R."/>
            <person name="Mussmann M."/>
        </authorList>
    </citation>
    <scope>NUCLEOTIDE SEQUENCE [LARGE SCALE GENOMIC DNA]</scope>
    <source>
        <strain evidence="3 4">THI036</strain>
    </source>
</reference>
<evidence type="ECO:0000256" key="1">
    <source>
        <dbReference type="ARBA" id="ARBA00006601"/>
    </source>
</evidence>
<comment type="similarity">
    <text evidence="1">Belongs to the UDP-glucose/GDP-mannose dehydrogenase family.</text>
</comment>
<feature type="non-terminal residue" evidence="3">
    <location>
        <position position="90"/>
    </location>
</feature>
<dbReference type="Pfam" id="PF03721">
    <property type="entry name" value="UDPG_MGDP_dh_N"/>
    <property type="match status" value="1"/>
</dbReference>
<gene>
    <name evidence="3" type="ORF">THIOM_003009</name>
</gene>
<dbReference type="GO" id="GO:0016628">
    <property type="term" value="F:oxidoreductase activity, acting on the CH-CH group of donors, NAD or NADP as acceptor"/>
    <property type="evidence" value="ECO:0007669"/>
    <property type="project" value="InterPro"/>
</dbReference>
<feature type="domain" description="UDP-glucose/GDP-mannose dehydrogenase N-terminal" evidence="2">
    <location>
        <begin position="7"/>
        <end position="89"/>
    </location>
</feature>
<dbReference type="AlphaFoldDB" id="A0A176RZP1"/>
<dbReference type="SUPFAM" id="SSF51735">
    <property type="entry name" value="NAD(P)-binding Rossmann-fold domains"/>
    <property type="match status" value="1"/>
</dbReference>
<evidence type="ECO:0000259" key="2">
    <source>
        <dbReference type="Pfam" id="PF03721"/>
    </source>
</evidence>
<comment type="caution">
    <text evidence="3">The sequence shown here is derived from an EMBL/GenBank/DDBJ whole genome shotgun (WGS) entry which is preliminary data.</text>
</comment>
<dbReference type="Proteomes" id="UP000076962">
    <property type="component" value="Unassembled WGS sequence"/>
</dbReference>
<dbReference type="InterPro" id="IPR001732">
    <property type="entry name" value="UDP-Glc/GDP-Man_DH_N"/>
</dbReference>
<dbReference type="InterPro" id="IPR028359">
    <property type="entry name" value="UDP_ManNAc/GlcNAc_DH"/>
</dbReference>
<accession>A0A176RZP1</accession>
<dbReference type="PANTHER" id="PTHR43491">
    <property type="entry name" value="UDP-N-ACETYL-D-MANNOSAMINE DEHYDROGENASE"/>
    <property type="match status" value="1"/>
</dbReference>
<name>A0A176RZP1_9GAMM</name>
<dbReference type="GO" id="GO:0016616">
    <property type="term" value="F:oxidoreductase activity, acting on the CH-OH group of donors, NAD or NADP as acceptor"/>
    <property type="evidence" value="ECO:0007669"/>
    <property type="project" value="InterPro"/>
</dbReference>
<sequence length="90" mass="10057">MKLNDLKIGIVGLGYVGLPLAVEFGKHYSTMGFDLKAERIAELKAGQDSTREVLPEELKEAKYLNYTNSPKELAECNFYIIAVPTPLDEH</sequence>
<dbReference type="PANTHER" id="PTHR43491:SF2">
    <property type="entry name" value="UDP-N-ACETYL-D-MANNOSAMINE DEHYDROGENASE"/>
    <property type="match status" value="1"/>
</dbReference>
<dbReference type="EMBL" id="LUTY01001779">
    <property type="protein sequence ID" value="OAD21230.1"/>
    <property type="molecule type" value="Genomic_DNA"/>
</dbReference>
<dbReference type="InterPro" id="IPR036291">
    <property type="entry name" value="NAD(P)-bd_dom_sf"/>
</dbReference>
<dbReference type="Gene3D" id="3.40.50.720">
    <property type="entry name" value="NAD(P)-binding Rossmann-like Domain"/>
    <property type="match status" value="1"/>
</dbReference>
<evidence type="ECO:0000313" key="3">
    <source>
        <dbReference type="EMBL" id="OAD21230.1"/>
    </source>
</evidence>
<protein>
    <submittedName>
        <fullName evidence="3">VI polysaccharide biosynthesis protein, UDP-glucose/GDP-mannose dehydrogenase</fullName>
    </submittedName>
</protein>
<organism evidence="3 4">
    <name type="scientific">Candidatus Thiomargarita nelsonii</name>
    <dbReference type="NCBI Taxonomy" id="1003181"/>
    <lineage>
        <taxon>Bacteria</taxon>
        <taxon>Pseudomonadati</taxon>
        <taxon>Pseudomonadota</taxon>
        <taxon>Gammaproteobacteria</taxon>
        <taxon>Thiotrichales</taxon>
        <taxon>Thiotrichaceae</taxon>
        <taxon>Thiomargarita</taxon>
    </lineage>
</organism>
<keyword evidence="4" id="KW-1185">Reference proteome</keyword>
<evidence type="ECO:0000313" key="4">
    <source>
        <dbReference type="Proteomes" id="UP000076962"/>
    </source>
</evidence>